<keyword evidence="6" id="KW-0732">Signal</keyword>
<comment type="catalytic activity">
    <reaction evidence="1 5">
        <text>a beta-lactam + H2O = a substituted beta-amino acid</text>
        <dbReference type="Rhea" id="RHEA:20401"/>
        <dbReference type="ChEBI" id="CHEBI:15377"/>
        <dbReference type="ChEBI" id="CHEBI:35627"/>
        <dbReference type="ChEBI" id="CHEBI:140347"/>
        <dbReference type="EC" id="3.5.2.6"/>
    </reaction>
</comment>
<gene>
    <name evidence="9" type="ORF">PXH66_12960</name>
</gene>
<evidence type="ECO:0000313" key="10">
    <source>
        <dbReference type="Proteomes" id="UP001218638"/>
    </source>
</evidence>
<dbReference type="InterPro" id="IPR012338">
    <property type="entry name" value="Beta-lactam/transpept-like"/>
</dbReference>
<accession>A0AAE9ZQI3</accession>
<dbReference type="InterPro" id="IPR021860">
    <property type="entry name" value="Peptidase_S12_Pab87-rel_C"/>
</dbReference>
<evidence type="ECO:0000256" key="6">
    <source>
        <dbReference type="SAM" id="SignalP"/>
    </source>
</evidence>
<dbReference type="SUPFAM" id="SSF56601">
    <property type="entry name" value="beta-lactamase/transpeptidase-like"/>
    <property type="match status" value="1"/>
</dbReference>
<feature type="domain" description="Peptidase S12 Pab87-related C-terminal" evidence="8">
    <location>
        <begin position="455"/>
        <end position="531"/>
    </location>
</feature>
<evidence type="ECO:0000259" key="7">
    <source>
        <dbReference type="Pfam" id="PF00144"/>
    </source>
</evidence>
<dbReference type="GO" id="GO:0046677">
    <property type="term" value="P:response to antibiotic"/>
    <property type="evidence" value="ECO:0007669"/>
    <property type="project" value="UniProtKB-UniRule"/>
</dbReference>
<feature type="chain" id="PRO_5041957055" description="Beta-lactamase" evidence="6">
    <location>
        <begin position="27"/>
        <end position="543"/>
    </location>
</feature>
<dbReference type="GO" id="GO:0008800">
    <property type="term" value="F:beta-lactamase activity"/>
    <property type="evidence" value="ECO:0007669"/>
    <property type="project" value="UniProtKB-UniRule"/>
</dbReference>
<dbReference type="PROSITE" id="PS00336">
    <property type="entry name" value="BETA_LACTAMASE_C"/>
    <property type="match status" value="1"/>
</dbReference>
<dbReference type="InterPro" id="IPR001466">
    <property type="entry name" value="Beta-lactam-related"/>
</dbReference>
<dbReference type="AlphaFoldDB" id="A0AAE9ZQI3"/>
<evidence type="ECO:0000256" key="3">
    <source>
        <dbReference type="ARBA" id="ARBA00022801"/>
    </source>
</evidence>
<dbReference type="GO" id="GO:0030288">
    <property type="term" value="C:outer membrane-bounded periplasmic space"/>
    <property type="evidence" value="ECO:0007669"/>
    <property type="project" value="InterPro"/>
</dbReference>
<keyword evidence="10" id="KW-1185">Reference proteome</keyword>
<dbReference type="RefSeq" id="WP_330928592.1">
    <property type="nucleotide sequence ID" value="NZ_CP119075.1"/>
</dbReference>
<dbReference type="InterPro" id="IPR050491">
    <property type="entry name" value="AmpC-like"/>
</dbReference>
<dbReference type="Gene3D" id="3.40.710.10">
    <property type="entry name" value="DD-peptidase/beta-lactamase superfamily"/>
    <property type="match status" value="1"/>
</dbReference>
<feature type="signal peptide" evidence="6">
    <location>
        <begin position="1"/>
        <end position="26"/>
    </location>
</feature>
<dbReference type="GO" id="GO:0017001">
    <property type="term" value="P:antibiotic catabolic process"/>
    <property type="evidence" value="ECO:0007669"/>
    <property type="project" value="InterPro"/>
</dbReference>
<name>A0AAE9ZQI3_9BACT</name>
<evidence type="ECO:0000256" key="5">
    <source>
        <dbReference type="RuleBase" id="RU361140"/>
    </source>
</evidence>
<feature type="domain" description="Beta-lactamase-related" evidence="7">
    <location>
        <begin position="43"/>
        <end position="339"/>
    </location>
</feature>
<proteinExistence type="inferred from homology"/>
<sequence>MNLPKALPMGAIGFAVALTLLPSTRAAETMPLQAQLETWAGEQPGAIVAAVVDADRVAFVAAGKWAEDDEARRPGPNTFFEIGSISKVFTALLAAQAVEQGRFEWDDPVAGGFASSSVTYAQLATHTSGLPRLPADFPDTGLRDPYFFLTLDDLQRSFTTEVAMLSTGPTDWAYSNFGAAILGQATAAAWNQSYADAMREQVLAPLGMEQTWISGNQDVDTSNLAPGHNSAGRASRWRFDAYAPAGAWVSTTAEMTRLIRAVLDPAGAGLGPALRDTLAVHAETGGPDHMGYGWFVREVDGEPVYWHDGGTGGYRSFLGVQPARGRGIVILAARDQEVDGIGLGWLQGLFEASDPVATGKVSVADYVGDYPIMPQFVLAISATDGTLQVQGTGQPKIGLRATGVDSFTLDGVPAVIDFERGEDGTVTGLVLHQGGRDLPAPRHAAGSLKAPAKGVQLPVESLKPLVGKYQLAPSVVVQVFRDDQQVYVQLTGQPALPVYASAKDEFYYEVVDAQLSFERDDDGVVTGLVLHQNGQNVPAPKVE</sequence>
<organism evidence="9 10">
    <name type="scientific">Synoicihabitans lomoniglobus</name>
    <dbReference type="NCBI Taxonomy" id="2909285"/>
    <lineage>
        <taxon>Bacteria</taxon>
        <taxon>Pseudomonadati</taxon>
        <taxon>Verrucomicrobiota</taxon>
        <taxon>Opitutia</taxon>
        <taxon>Opitutales</taxon>
        <taxon>Opitutaceae</taxon>
        <taxon>Synoicihabitans</taxon>
    </lineage>
</organism>
<dbReference type="EMBL" id="CP119075">
    <property type="protein sequence ID" value="WED63240.1"/>
    <property type="molecule type" value="Genomic_DNA"/>
</dbReference>
<dbReference type="Pfam" id="PF00144">
    <property type="entry name" value="Beta-lactamase"/>
    <property type="match status" value="1"/>
</dbReference>
<dbReference type="Proteomes" id="UP001218638">
    <property type="component" value="Chromosome"/>
</dbReference>
<evidence type="ECO:0000259" key="8">
    <source>
        <dbReference type="Pfam" id="PF11954"/>
    </source>
</evidence>
<comment type="similarity">
    <text evidence="2 5">Belongs to the class-C beta-lactamase family.</text>
</comment>
<evidence type="ECO:0000256" key="2">
    <source>
        <dbReference type="ARBA" id="ARBA00007840"/>
    </source>
</evidence>
<protein>
    <recommendedName>
        <fullName evidence="5">Beta-lactamase</fullName>
        <ecNumber evidence="5">3.5.2.6</ecNumber>
    </recommendedName>
</protein>
<evidence type="ECO:0000256" key="4">
    <source>
        <dbReference type="ARBA" id="ARBA00023251"/>
    </source>
</evidence>
<evidence type="ECO:0000256" key="1">
    <source>
        <dbReference type="ARBA" id="ARBA00001526"/>
    </source>
</evidence>
<dbReference type="PANTHER" id="PTHR46825:SF8">
    <property type="entry name" value="BETA-LACTAMASE-RELATED"/>
    <property type="match status" value="1"/>
</dbReference>
<dbReference type="Pfam" id="PF11954">
    <property type="entry name" value="DUF3471"/>
    <property type="match status" value="1"/>
</dbReference>
<dbReference type="PANTHER" id="PTHR46825">
    <property type="entry name" value="D-ALANYL-D-ALANINE-CARBOXYPEPTIDASE/ENDOPEPTIDASE AMPH"/>
    <property type="match status" value="1"/>
</dbReference>
<evidence type="ECO:0000313" key="9">
    <source>
        <dbReference type="EMBL" id="WED63240.1"/>
    </source>
</evidence>
<dbReference type="KEGG" id="slom:PXH66_12960"/>
<reference evidence="9" key="1">
    <citation type="submission" date="2023-03" db="EMBL/GenBank/DDBJ databases">
        <title>Lomoglobus Profundus gen. nov., sp. nov., a novel member of the phylum Verrucomicrobia, isolated from deep-marine sediment of South China Sea.</title>
        <authorList>
            <person name="Ahmad T."/>
            <person name="Ishaq S.E."/>
            <person name="Wang F."/>
        </authorList>
    </citation>
    <scope>NUCLEOTIDE SEQUENCE</scope>
    <source>
        <strain evidence="9">LMO-M01</strain>
    </source>
</reference>
<keyword evidence="3 5" id="KW-0378">Hydrolase</keyword>
<dbReference type="EC" id="3.5.2.6" evidence="5"/>
<dbReference type="InterPro" id="IPR001586">
    <property type="entry name" value="Beta-lactam_class-C_AS"/>
</dbReference>
<keyword evidence="4 5" id="KW-0046">Antibiotic resistance</keyword>